<dbReference type="NCBIfam" id="NF004388">
    <property type="entry name" value="PRK05749.1-4"/>
    <property type="match status" value="1"/>
</dbReference>
<dbReference type="KEGG" id="fpp:FPB0191_01881"/>
<dbReference type="GO" id="GO:0009244">
    <property type="term" value="P:lipopolysaccharide core region biosynthetic process"/>
    <property type="evidence" value="ECO:0007669"/>
    <property type="project" value="UniProtKB-UniRule"/>
</dbReference>
<evidence type="ECO:0000313" key="16">
    <source>
        <dbReference type="EMBL" id="AJA45695.1"/>
    </source>
</evidence>
<dbReference type="GO" id="GO:0043842">
    <property type="term" value="F:Kdo transferase activity"/>
    <property type="evidence" value="ECO:0007669"/>
    <property type="project" value="UniProtKB-EC"/>
</dbReference>
<evidence type="ECO:0000256" key="5">
    <source>
        <dbReference type="ARBA" id="ARBA00019077"/>
    </source>
</evidence>
<keyword evidence="6" id="KW-0997">Cell inner membrane</keyword>
<keyword evidence="8" id="KW-0735">Signal-anchor</keyword>
<dbReference type="Gene3D" id="3.40.50.11720">
    <property type="entry name" value="3-Deoxy-D-manno-octulosonic-acid transferase, N-terminal domain"/>
    <property type="match status" value="1"/>
</dbReference>
<evidence type="ECO:0000256" key="6">
    <source>
        <dbReference type="ARBA" id="ARBA00022519"/>
    </source>
</evidence>
<dbReference type="PANTHER" id="PTHR42755:SF1">
    <property type="entry name" value="3-DEOXY-D-MANNO-OCTULOSONIC ACID TRANSFERASE, MITOCHONDRIAL-RELATED"/>
    <property type="match status" value="1"/>
</dbReference>
<evidence type="ECO:0000256" key="9">
    <source>
        <dbReference type="ARBA" id="ARBA00031445"/>
    </source>
</evidence>
<evidence type="ECO:0000256" key="1">
    <source>
        <dbReference type="ARBA" id="ARBA00004388"/>
    </source>
</evidence>
<dbReference type="RefSeq" id="WP_039105573.1">
    <property type="nucleotide sequence ID" value="NZ_CAMKYH010000048.1"/>
</dbReference>
<comment type="similarity">
    <text evidence="3">Belongs to the glycosyltransferase group 1 family. Glycosyltransferase 30 subfamily.</text>
</comment>
<evidence type="ECO:0000256" key="4">
    <source>
        <dbReference type="ARBA" id="ARBA00012621"/>
    </source>
</evidence>
<evidence type="ECO:0000256" key="10">
    <source>
        <dbReference type="ARBA" id="ARBA00049183"/>
    </source>
</evidence>
<keyword evidence="7 13" id="KW-0808">Transferase</keyword>
<gene>
    <name evidence="16" type="ORF">FPB0191_01881</name>
</gene>
<dbReference type="AlphaFoldDB" id="A0A0A7S2B6"/>
<keyword evidence="6" id="KW-0472">Membrane</keyword>
<evidence type="ECO:0000313" key="17">
    <source>
        <dbReference type="Proteomes" id="UP000030901"/>
    </source>
</evidence>
<comment type="function">
    <text evidence="13">Involved in lipopolysaccharide (LPS) biosynthesis. Catalyzes the transfer of 3-deoxy-D-manno-octulosonate (Kdo) residue(s) from CMP-Kdo to lipid IV(A), the tetraacyldisaccharide-1,4'-bisphosphate precursor of lipid A.</text>
</comment>
<dbReference type="UniPathway" id="UPA00958"/>
<organism evidence="16 17">
    <name type="scientific">Frischella perrara</name>
    <dbReference type="NCBI Taxonomy" id="1267021"/>
    <lineage>
        <taxon>Bacteria</taxon>
        <taxon>Pseudomonadati</taxon>
        <taxon>Pseudomonadota</taxon>
        <taxon>Gammaproteobacteria</taxon>
        <taxon>Orbales</taxon>
        <taxon>Orbaceae</taxon>
        <taxon>Frischella</taxon>
    </lineage>
</organism>
<dbReference type="GO" id="GO:0005886">
    <property type="term" value="C:plasma membrane"/>
    <property type="evidence" value="ECO:0007669"/>
    <property type="project" value="UniProtKB-SubCell"/>
</dbReference>
<evidence type="ECO:0000256" key="11">
    <source>
        <dbReference type="PIRSR" id="PIRSR639901-1"/>
    </source>
</evidence>
<feature type="active site" description="Proton acceptor" evidence="11">
    <location>
        <position position="59"/>
    </location>
</feature>
<keyword evidence="17" id="KW-1185">Reference proteome</keyword>
<protein>
    <recommendedName>
        <fullName evidence="5 13">3-deoxy-D-manno-octulosonic acid transferase</fullName>
        <shortName evidence="13">Kdo transferase</shortName>
        <ecNumber evidence="4 13">2.4.99.12</ecNumber>
    </recommendedName>
    <alternativeName>
        <fullName evidence="9 13">Lipid IV(A) 3-deoxy-D-manno-octulosonic acid transferase</fullName>
    </alternativeName>
</protein>
<dbReference type="EC" id="2.4.99.12" evidence="4 13"/>
<dbReference type="Pfam" id="PF04413">
    <property type="entry name" value="Glycos_transf_N"/>
    <property type="match status" value="1"/>
</dbReference>
<evidence type="ECO:0000256" key="13">
    <source>
        <dbReference type="RuleBase" id="RU365103"/>
    </source>
</evidence>
<dbReference type="FunFam" id="3.40.50.11720:FF:000001">
    <property type="entry name" value="3-deoxy-D-manno-octulosonic acid transferase"/>
    <property type="match status" value="1"/>
</dbReference>
<comment type="subcellular location">
    <subcellularLocation>
        <location evidence="1">Cell inner membrane</location>
        <topology evidence="1">Single-pass membrane protein</topology>
        <orientation evidence="1">Cytoplasmic side</orientation>
    </subcellularLocation>
    <subcellularLocation>
        <location evidence="13">Cell membrane</location>
    </subcellularLocation>
</comment>
<dbReference type="PANTHER" id="PTHR42755">
    <property type="entry name" value="3-DEOXY-MANNO-OCTULOSONATE CYTIDYLYLTRANSFERASE"/>
    <property type="match status" value="1"/>
</dbReference>
<dbReference type="OrthoDB" id="9789797at2"/>
<evidence type="ECO:0000256" key="3">
    <source>
        <dbReference type="ARBA" id="ARBA00006380"/>
    </source>
</evidence>
<keyword evidence="13" id="KW-1003">Cell membrane</keyword>
<feature type="site" description="Transition state stabilizer" evidence="12">
    <location>
        <position position="129"/>
    </location>
</feature>
<reference evidence="16 17" key="1">
    <citation type="journal article" date="2014" name="Appl. Environ. Microbiol.">
        <title>Gut symbionts from distinct hosts exhibit genotoxic activity via divergent colibactin biosynthetic pathways.</title>
        <authorList>
            <person name="Engel P."/>
            <person name="Vizcaino M.I."/>
            <person name="Crawford J.M."/>
        </authorList>
    </citation>
    <scope>NUCLEOTIDE SEQUENCE [LARGE SCALE GENOMIC DNA]</scope>
    <source>
        <strain evidence="16 17">PEB0191</strain>
    </source>
</reference>
<dbReference type="Gene3D" id="3.40.50.2000">
    <property type="entry name" value="Glycogen Phosphorylase B"/>
    <property type="match status" value="1"/>
</dbReference>
<dbReference type="NCBIfam" id="NF004385">
    <property type="entry name" value="PRK05749.1-1"/>
    <property type="match status" value="1"/>
</dbReference>
<dbReference type="EMBL" id="CP009056">
    <property type="protein sequence ID" value="AJA45695.1"/>
    <property type="molecule type" value="Genomic_DNA"/>
</dbReference>
<feature type="site" description="Transition state stabilizer" evidence="12">
    <location>
        <position position="207"/>
    </location>
</feature>
<dbReference type="SUPFAM" id="SSF53756">
    <property type="entry name" value="UDP-Glycosyltransferase/glycogen phosphorylase"/>
    <property type="match status" value="1"/>
</dbReference>
<accession>A0A0A7S2B6</accession>
<evidence type="ECO:0000256" key="12">
    <source>
        <dbReference type="PIRSR" id="PIRSR639901-2"/>
    </source>
</evidence>
<dbReference type="HOGENOM" id="CLU_036146_2_0_6"/>
<evidence type="ECO:0000259" key="15">
    <source>
        <dbReference type="Pfam" id="PF04413"/>
    </source>
</evidence>
<evidence type="ECO:0000256" key="8">
    <source>
        <dbReference type="ARBA" id="ARBA00022968"/>
    </source>
</evidence>
<dbReference type="GO" id="GO:0009245">
    <property type="term" value="P:lipid A biosynthetic process"/>
    <property type="evidence" value="ECO:0007669"/>
    <property type="project" value="TreeGrafter"/>
</dbReference>
<dbReference type="InterPro" id="IPR007507">
    <property type="entry name" value="Glycos_transf_N"/>
</dbReference>
<keyword evidence="16" id="KW-0328">Glycosyltransferase</keyword>
<comment type="pathway">
    <text evidence="2 13">Bacterial outer membrane biogenesis; LPS core biosynthesis.</text>
</comment>
<proteinExistence type="inferred from homology"/>
<dbReference type="InterPro" id="IPR001296">
    <property type="entry name" value="Glyco_trans_1"/>
</dbReference>
<feature type="domain" description="Glycosyl transferase family 1" evidence="14">
    <location>
        <begin position="232"/>
        <end position="398"/>
    </location>
</feature>
<evidence type="ECO:0000259" key="14">
    <source>
        <dbReference type="Pfam" id="PF00534"/>
    </source>
</evidence>
<feature type="domain" description="3-deoxy-D-manno-octulosonic-acid transferase N-terminal" evidence="15">
    <location>
        <begin position="32"/>
        <end position="210"/>
    </location>
</feature>
<evidence type="ECO:0000256" key="7">
    <source>
        <dbReference type="ARBA" id="ARBA00022679"/>
    </source>
</evidence>
<dbReference type="InterPro" id="IPR038107">
    <property type="entry name" value="Glycos_transf_N_sf"/>
</dbReference>
<comment type="catalytic activity">
    <reaction evidence="10 13">
        <text>lipid IVA (E. coli) + CMP-3-deoxy-beta-D-manno-octulosonate = alpha-Kdo-(2-&gt;6)-lipid IVA (E. coli) + CMP + H(+)</text>
        <dbReference type="Rhea" id="RHEA:28066"/>
        <dbReference type="ChEBI" id="CHEBI:15378"/>
        <dbReference type="ChEBI" id="CHEBI:58603"/>
        <dbReference type="ChEBI" id="CHEBI:60364"/>
        <dbReference type="ChEBI" id="CHEBI:60377"/>
        <dbReference type="ChEBI" id="CHEBI:85987"/>
        <dbReference type="EC" id="2.4.99.12"/>
    </reaction>
</comment>
<keyword evidence="8" id="KW-0812">Transmembrane</keyword>
<sequence length="428" mass="49038">MIIAYTCLFYIIQPLIWLRLIWRSRKAPDYRKRWLERYGFCQGKVKPHGILVHCVSVGETIAAIPLIKQLQKRYPQLPITVTTMTPTGSKQVIKSFGDSVSHVYLPYDLPGATKRFLNILQPKIVIIMETELWPNLITILYKRKIPLIIANARLSERSARGYARLRKTMQRLLIKITHIAVQNQDDGQRFINLGLPKSHLTITGSIKFDINLNECQQQAIAKLKSQWQTQRPIWIAASTHYGEDDIIIMAHQMLLKKYPDLLLILVPRHPERFINVEKRINDYGLTYQLRSEHLIPTPQTQVILGDTMGELMILYGLADIVFVGGSMVERGGHNPLEPALHHLPIIMGQYTYNFKIICQQLIDAKGLWITESTQQSLADKIDKLLTDKQLRQSMGDNSFAVLKQNQGALQRLLNVIDNTISSIGVKHQ</sequence>
<keyword evidence="13" id="KW-0448">Lipopolysaccharide biosynthesis</keyword>
<dbReference type="FunFam" id="3.40.50.2000:FF:000032">
    <property type="entry name" value="3-deoxy-D-manno-octulosonic acid transferase"/>
    <property type="match status" value="1"/>
</dbReference>
<name>A0A0A7S2B6_FRIPE</name>
<evidence type="ECO:0000256" key="2">
    <source>
        <dbReference type="ARBA" id="ARBA00004713"/>
    </source>
</evidence>
<dbReference type="STRING" id="1267021.FPB0191_01881"/>
<dbReference type="InterPro" id="IPR039901">
    <property type="entry name" value="Kdotransferase"/>
</dbReference>
<dbReference type="Pfam" id="PF00534">
    <property type="entry name" value="Glycos_transf_1"/>
    <property type="match status" value="1"/>
</dbReference>
<dbReference type="Proteomes" id="UP000030901">
    <property type="component" value="Chromosome"/>
</dbReference>